<evidence type="ECO:0000256" key="8">
    <source>
        <dbReference type="PROSITE-ProRule" id="PRU00339"/>
    </source>
</evidence>
<feature type="repeat" description="TPR" evidence="8">
    <location>
        <begin position="127"/>
        <end position="160"/>
    </location>
</feature>
<evidence type="ECO:0000256" key="7">
    <source>
        <dbReference type="ARBA" id="ARBA00022803"/>
    </source>
</evidence>
<dbReference type="Gene3D" id="1.25.40.10">
    <property type="entry name" value="Tetratricopeptide repeat domain"/>
    <property type="match status" value="5"/>
</dbReference>
<dbReference type="InterPro" id="IPR011990">
    <property type="entry name" value="TPR-like_helical_dom_sf"/>
</dbReference>
<gene>
    <name evidence="11" type="ORF">B0F88_106217</name>
</gene>
<dbReference type="OrthoDB" id="255821at2"/>
<feature type="repeat" description="TPR" evidence="8">
    <location>
        <begin position="195"/>
        <end position="228"/>
    </location>
</feature>
<feature type="compositionally biased region" description="Basic residues" evidence="9">
    <location>
        <begin position="1"/>
        <end position="17"/>
    </location>
</feature>
<keyword evidence="6" id="KW-0677">Repeat</keyword>
<dbReference type="PROSITE" id="PS50005">
    <property type="entry name" value="TPR"/>
    <property type="match status" value="7"/>
</dbReference>
<dbReference type="Pfam" id="PF13414">
    <property type="entry name" value="TPR_11"/>
    <property type="match status" value="3"/>
</dbReference>
<feature type="repeat" description="TPR" evidence="8">
    <location>
        <begin position="297"/>
        <end position="330"/>
    </location>
</feature>
<evidence type="ECO:0000256" key="4">
    <source>
        <dbReference type="ARBA" id="ARBA00022676"/>
    </source>
</evidence>
<dbReference type="EMBL" id="PTIY01000006">
    <property type="protein sequence ID" value="PPK71864.1"/>
    <property type="molecule type" value="Genomic_DNA"/>
</dbReference>
<feature type="domain" description="O-GlcNAc transferase C-terminal" evidence="10">
    <location>
        <begin position="548"/>
        <end position="718"/>
    </location>
</feature>
<comment type="caution">
    <text evidence="11">The sequence shown here is derived from an EMBL/GenBank/DDBJ whole genome shotgun (WGS) entry which is preliminary data.</text>
</comment>
<feature type="repeat" description="TPR" evidence="8">
    <location>
        <begin position="93"/>
        <end position="126"/>
    </location>
</feature>
<evidence type="ECO:0000313" key="12">
    <source>
        <dbReference type="Proteomes" id="UP000238071"/>
    </source>
</evidence>
<evidence type="ECO:0000256" key="6">
    <source>
        <dbReference type="ARBA" id="ARBA00022737"/>
    </source>
</evidence>
<dbReference type="UniPathway" id="UPA00378"/>
<evidence type="ECO:0000256" key="1">
    <source>
        <dbReference type="ARBA" id="ARBA00004922"/>
    </source>
</evidence>
<dbReference type="InterPro" id="IPR051939">
    <property type="entry name" value="Glycosyltr_41/O-GlcNAc_trsf"/>
</dbReference>
<feature type="repeat" description="TPR" evidence="8">
    <location>
        <begin position="161"/>
        <end position="194"/>
    </location>
</feature>
<keyword evidence="12" id="KW-1185">Reference proteome</keyword>
<dbReference type="PANTHER" id="PTHR44835:SF1">
    <property type="entry name" value="PROTEIN O-GLCNAC TRANSFERASE"/>
    <property type="match status" value="1"/>
</dbReference>
<evidence type="ECO:0000313" key="11">
    <source>
        <dbReference type="EMBL" id="PPK71864.1"/>
    </source>
</evidence>
<dbReference type="Gene3D" id="3.40.50.11380">
    <property type="match status" value="1"/>
</dbReference>
<accession>A0A2S6H345</accession>
<dbReference type="SUPFAM" id="SSF48452">
    <property type="entry name" value="TPR-like"/>
    <property type="match status" value="2"/>
</dbReference>
<comment type="similarity">
    <text evidence="2">Belongs to the glycosyltransferase 41 family. O-GlcNAc transferase subfamily.</text>
</comment>
<dbReference type="PROSITE" id="PS50293">
    <property type="entry name" value="TPR_REGION"/>
    <property type="match status" value="6"/>
</dbReference>
<dbReference type="AlphaFoldDB" id="A0A2S6H345"/>
<organism evidence="11 12">
    <name type="scientific">Methylobacter tundripaludum</name>
    <dbReference type="NCBI Taxonomy" id="173365"/>
    <lineage>
        <taxon>Bacteria</taxon>
        <taxon>Pseudomonadati</taxon>
        <taxon>Pseudomonadota</taxon>
        <taxon>Gammaproteobacteria</taxon>
        <taxon>Methylococcales</taxon>
        <taxon>Methylococcaceae</taxon>
        <taxon>Methylobacter</taxon>
    </lineage>
</organism>
<dbReference type="Proteomes" id="UP000238071">
    <property type="component" value="Unassembled WGS sequence"/>
</dbReference>
<sequence length="759" mass="83883">MSKSKIKKPFKPGKASKKTTSVSPNSQDIATMTALFNEGRVTELEALFKTWTLRFPCYVPGWQALQSILTQQKRNAEALAPLQKIAELLPEDAEAHFHLGNLQMELGQPADAVASYRRALEIKPGFVEAHNNLGNILQDLGRLDEAVLCYRRALEIKPDIADTLNNLGHALQSLGRLDDAVACCRRALEIKPDFAEAYNNLGNALQDLGQLDDAMTCYRRALEFKQDYADAYSNLGNTLLKLGLSDDAMTSYQRALEFNPDFTDVYNNIGNILKDLGQLDDAMACYRRALAIKPDFAEAHSNQGSIFFGQGSLPESEVSFRKALEINPDLAETYSNLLFFLTHNENTDATTLAVEHRRFGEQFEAPLSAFWPQHSNSRDPERCLQVGFVSGDLYAHAVASFIEPALEHLADYPQLTLHGYYNNNVQDSVTLRLRKYFKHWHSVIGLSDDALAEQIRADGIDILIDLSGHTAKNRLLAFARKPAPVQVSWMGYPGTTGLSGMDYYLADRFLLPPGQFDDQFTEKIVRLPACAPYRPDMSAPPVNALPALGNGYITFGSFNRQSKLSPPVIGLWSQLLRALPDSRMVLGGLSEEGQYGALIDWFAQEGVARERLNLYPRCGIADYFALHQQVDICLDTFPYNGATTTLNALWMGVPTLTLVGGTVTARQGSTLLSQVGLDAFVAKDAADFVRKGLSWGGHPASLASVRGNLRERIKQSAIGQPEMVAAGVECALRTMWQRWCAGLPAESFDVGPDVFGKTR</sequence>
<evidence type="ECO:0000259" key="10">
    <source>
        <dbReference type="Pfam" id="PF13844"/>
    </source>
</evidence>
<dbReference type="SMART" id="SM00028">
    <property type="entry name" value="TPR"/>
    <property type="match status" value="8"/>
</dbReference>
<keyword evidence="4" id="KW-0328">Glycosyltransferase</keyword>
<evidence type="ECO:0000256" key="9">
    <source>
        <dbReference type="SAM" id="MobiDB-lite"/>
    </source>
</evidence>
<evidence type="ECO:0000256" key="3">
    <source>
        <dbReference type="ARBA" id="ARBA00011970"/>
    </source>
</evidence>
<reference evidence="11 12" key="1">
    <citation type="submission" date="2018-02" db="EMBL/GenBank/DDBJ databases">
        <title>Subsurface microbial communities from deep shales in Ohio and West Virginia, USA.</title>
        <authorList>
            <person name="Wrighton K."/>
        </authorList>
    </citation>
    <scope>NUCLEOTIDE SEQUENCE [LARGE SCALE GENOMIC DNA]</scope>
    <source>
        <strain evidence="11 12">OWC-G53F</strain>
    </source>
</reference>
<evidence type="ECO:0000256" key="5">
    <source>
        <dbReference type="ARBA" id="ARBA00022679"/>
    </source>
</evidence>
<dbReference type="Pfam" id="PF13844">
    <property type="entry name" value="Glyco_transf_41"/>
    <property type="match status" value="2"/>
</dbReference>
<comment type="pathway">
    <text evidence="1">Protein modification; protein glycosylation.</text>
</comment>
<dbReference type="Pfam" id="PF00515">
    <property type="entry name" value="TPR_1"/>
    <property type="match status" value="1"/>
</dbReference>
<dbReference type="InterPro" id="IPR029489">
    <property type="entry name" value="OGT/SEC/SPY_C"/>
</dbReference>
<keyword evidence="7 8" id="KW-0802">TPR repeat</keyword>
<protein>
    <recommendedName>
        <fullName evidence="3">protein O-GlcNAc transferase</fullName>
        <ecNumber evidence="3">2.4.1.255</ecNumber>
    </recommendedName>
</protein>
<dbReference type="InterPro" id="IPR019734">
    <property type="entry name" value="TPR_rpt"/>
</dbReference>
<evidence type="ECO:0000256" key="2">
    <source>
        <dbReference type="ARBA" id="ARBA00005386"/>
    </source>
</evidence>
<feature type="repeat" description="TPR" evidence="8">
    <location>
        <begin position="229"/>
        <end position="262"/>
    </location>
</feature>
<dbReference type="Gene3D" id="3.40.50.2000">
    <property type="entry name" value="Glycogen Phosphorylase B"/>
    <property type="match status" value="1"/>
</dbReference>
<dbReference type="GO" id="GO:0097363">
    <property type="term" value="F:protein O-acetylglucosaminyltransferase activity"/>
    <property type="evidence" value="ECO:0007669"/>
    <property type="project" value="UniProtKB-EC"/>
</dbReference>
<proteinExistence type="inferred from homology"/>
<keyword evidence="5 11" id="KW-0808">Transferase</keyword>
<feature type="domain" description="O-GlcNAc transferase C-terminal" evidence="10">
    <location>
        <begin position="379"/>
        <end position="528"/>
    </location>
</feature>
<name>A0A2S6H345_9GAMM</name>
<feature type="region of interest" description="Disordered" evidence="9">
    <location>
        <begin position="1"/>
        <end position="24"/>
    </location>
</feature>
<feature type="repeat" description="TPR" evidence="8">
    <location>
        <begin position="263"/>
        <end position="296"/>
    </location>
</feature>
<dbReference type="EC" id="2.4.1.255" evidence="3"/>
<dbReference type="PANTHER" id="PTHR44835">
    <property type="entry name" value="UDP-N-ACETYLGLUCOSAMINE--PEPTIDE N-ACETYLGLUCOSAMINYLTRANSFERASE SPINDLY-RELATED"/>
    <property type="match status" value="1"/>
</dbReference>